<organism evidence="1 2">
    <name type="scientific">Serratia rubidaea</name>
    <name type="common">Serratia marinorubra</name>
    <dbReference type="NCBI Taxonomy" id="61652"/>
    <lineage>
        <taxon>Bacteria</taxon>
        <taxon>Pseudomonadati</taxon>
        <taxon>Pseudomonadota</taxon>
        <taxon>Gammaproteobacteria</taxon>
        <taxon>Enterobacterales</taxon>
        <taxon>Yersiniaceae</taxon>
        <taxon>Serratia</taxon>
    </lineage>
</organism>
<dbReference type="Pfam" id="PF10139">
    <property type="entry name" value="Virul_Fac"/>
    <property type="match status" value="4"/>
</dbReference>
<dbReference type="Proteomes" id="UP000281904">
    <property type="component" value="Chromosome"/>
</dbReference>
<evidence type="ECO:0000313" key="1">
    <source>
        <dbReference type="EMBL" id="VEI70545.1"/>
    </source>
</evidence>
<gene>
    <name evidence="1" type="ORF">NCTC10036_04036</name>
</gene>
<dbReference type="PIRSF" id="PIRSF034586">
    <property type="entry name" value="Vir_effector_SfrC"/>
    <property type="match status" value="1"/>
</dbReference>
<dbReference type="RefSeq" id="WP_126532719.1">
    <property type="nucleotide sequence ID" value="NZ_LR134493.1"/>
</dbReference>
<evidence type="ECO:0000313" key="2">
    <source>
        <dbReference type="Proteomes" id="UP000281904"/>
    </source>
</evidence>
<reference evidence="1 2" key="1">
    <citation type="submission" date="2018-12" db="EMBL/GenBank/DDBJ databases">
        <authorList>
            <consortium name="Pathogen Informatics"/>
        </authorList>
    </citation>
    <scope>NUCLEOTIDE SEQUENCE [LARGE SCALE GENOMIC DNA]</scope>
    <source>
        <strain evidence="1 2">NCTC10036</strain>
    </source>
</reference>
<accession>A0A3S4YXB1</accession>
<dbReference type="AlphaFoldDB" id="A0A3S4YXB1"/>
<dbReference type="EMBL" id="LR134493">
    <property type="protein sequence ID" value="VEI70545.1"/>
    <property type="molecule type" value="Genomic_DNA"/>
</dbReference>
<protein>
    <submittedName>
        <fullName evidence="1">Bacterial virulence factor</fullName>
    </submittedName>
</protein>
<name>A0A3S4YXB1_SERRU</name>
<proteinExistence type="predicted"/>
<sequence length="717" mass="78329">MNAISLPARRLQDVAQQALDWLQDARPDSARLAAEAESLTLRLRRCRRDARRLAAAFDDDCSLGIYGHAPQVKAALLRQLGIARLPVGQPALTLRYRRTPRPVTPCLTLLEESDLAGLLFFAAGAQPPDRQRLAAGLSALRRHPASSPSPSLDEDRLLTLWETLSHYQPQIADDPFWPAALTLAPGLSIDQRTTLLAPLWGERPAFSALYRRLAHRLQDLGGRCFALTTDSDALSAVIDGSAAEWLNDENACYTVLQPLSGEQTPQHCSQAELALLAAELTLSTPSGDDIFNHPVDLLDIPGVDTECEQALTSILLSAKRRWLLHRSGDRGQPDLLLVSSAAAERQTVLPAAKALARWQRVQQGCLPAPAEKPDVIWLLTARSDAAQAYEAAVQRHIGLPGVHWGTLLAQDAQDTRRMLDYLTTAVDRHARQRRLDDQRQALLDMLTKTVLGDWLPAADGDEHRQQQQIARRLLQTLQARTGAHGDLLQQLLPPQEALLHLYQQPAPLAGDRPLGIGIELDLLAPLTGGDSSPPASSFADAALRLWLAHLRRLADNRALQRQLDIDSRCLSLLADTLINAAWRLGIDRQLRDALATDSGNAQRQTSLALGVLGDFVAWLGFQQCPPPQRPASRIHQGQPIFVSPHASSGDPATSRLTRLATAPVNNAAFYVYDWLVGLQTLAEDNAGQRAAASLPARQQQRLAHIVAALDDDGLTGE</sequence>
<dbReference type="InterPro" id="IPR017030">
    <property type="entry name" value="Vir_effector_SfrC"/>
</dbReference>